<dbReference type="PANTHER" id="PTHR22753:SF14">
    <property type="entry name" value="MONOACYLGLYCEROL_DIACYLGLYCEROL O-ACYLTRANSFERASE"/>
    <property type="match status" value="1"/>
</dbReference>
<dbReference type="InterPro" id="IPR002123">
    <property type="entry name" value="Plipid/glycerol_acylTrfase"/>
</dbReference>
<feature type="domain" description="Phospholipid/glycerol acyltransferase" evidence="2">
    <location>
        <begin position="96"/>
        <end position="216"/>
    </location>
</feature>
<evidence type="ECO:0000313" key="4">
    <source>
        <dbReference type="Proteomes" id="UP000703038"/>
    </source>
</evidence>
<organism evidence="3 4">
    <name type="scientific">Rhodococcoides corynebacterioides</name>
    <dbReference type="NCBI Taxonomy" id="53972"/>
    <lineage>
        <taxon>Bacteria</taxon>
        <taxon>Bacillati</taxon>
        <taxon>Actinomycetota</taxon>
        <taxon>Actinomycetes</taxon>
        <taxon>Mycobacteriales</taxon>
        <taxon>Nocardiaceae</taxon>
        <taxon>Rhodococcoides</taxon>
    </lineage>
</organism>
<evidence type="ECO:0000313" key="3">
    <source>
        <dbReference type="EMBL" id="MBM7416084.1"/>
    </source>
</evidence>
<keyword evidence="3" id="KW-0808">Transferase</keyword>
<name>A0ABS2KVW5_9NOCA</name>
<feature type="region of interest" description="Disordered" evidence="1">
    <location>
        <begin position="1"/>
        <end position="21"/>
    </location>
</feature>
<dbReference type="GO" id="GO:0016746">
    <property type="term" value="F:acyltransferase activity"/>
    <property type="evidence" value="ECO:0007669"/>
    <property type="project" value="UniProtKB-KW"/>
</dbReference>
<dbReference type="SUPFAM" id="SSF69593">
    <property type="entry name" value="Glycerol-3-phosphate (1)-acyltransferase"/>
    <property type="match status" value="1"/>
</dbReference>
<dbReference type="Pfam" id="PF01553">
    <property type="entry name" value="Acyltransferase"/>
    <property type="match status" value="1"/>
</dbReference>
<accession>A0ABS2KVW5</accession>
<protein>
    <submittedName>
        <fullName evidence="3">1-acyl-sn-glycerol-3-phosphate acyltransferase</fullName>
    </submittedName>
</protein>
<proteinExistence type="predicted"/>
<dbReference type="PANTHER" id="PTHR22753">
    <property type="entry name" value="TRANSMEMBRANE PROTEIN 68"/>
    <property type="match status" value="1"/>
</dbReference>
<dbReference type="Proteomes" id="UP000703038">
    <property type="component" value="Unassembled WGS sequence"/>
</dbReference>
<evidence type="ECO:0000259" key="2">
    <source>
        <dbReference type="SMART" id="SM00563"/>
    </source>
</evidence>
<sequence length="319" mass="35116">MSGADHTDVSPAGHRDRELQDQAERVAAAARLTMKDKRENASGGLGGLVASRAGDWDLTDQDVDSMRRQEKFWNPLVDKYFRMEIDGWETIPPPPVLLVGVHSGAPFVWDAWTVGAQWWRRFGPSRTLHGTAHDALMAFPLIGTVFRSMGVLPAAPDSMSTALAEGRDVIVWPGGEVDSLRPWSERDVATLGGRTGFIKLAIRCGVPIVPIATVGGADAMPVLVRGDRLSKMLGLDKIARLKVFPIAVSLPWIIAPAALPQIPLPAKIRTRFMPPVEVDHDLARVDDEEYVEAKYEEVRRSIQSGMDALATKRKFPLFR</sequence>
<reference evidence="3 4" key="1">
    <citation type="submission" date="2021-01" db="EMBL/GenBank/DDBJ databases">
        <title>Genomics of switchgrass bacterial isolates.</title>
        <authorList>
            <person name="Shade A."/>
        </authorList>
    </citation>
    <scope>NUCLEOTIDE SEQUENCE [LARGE SCALE GENOMIC DNA]</scope>
    <source>
        <strain evidence="3 4">PvP111</strain>
    </source>
</reference>
<comment type="caution">
    <text evidence="3">The sequence shown here is derived from an EMBL/GenBank/DDBJ whole genome shotgun (WGS) entry which is preliminary data.</text>
</comment>
<dbReference type="PIRSF" id="PIRSF016753">
    <property type="entry name" value="P_lipid/glycerol_ac_tran_prd"/>
    <property type="match status" value="1"/>
</dbReference>
<dbReference type="EMBL" id="JAFBBK010000001">
    <property type="protein sequence ID" value="MBM7416084.1"/>
    <property type="molecule type" value="Genomic_DNA"/>
</dbReference>
<dbReference type="CDD" id="cd07987">
    <property type="entry name" value="LPLAT_MGAT-like"/>
    <property type="match status" value="1"/>
</dbReference>
<gene>
    <name evidence="3" type="ORF">JOE42_002817</name>
</gene>
<keyword evidence="3" id="KW-0012">Acyltransferase</keyword>
<dbReference type="SMART" id="SM00563">
    <property type="entry name" value="PlsC"/>
    <property type="match status" value="1"/>
</dbReference>
<keyword evidence="4" id="KW-1185">Reference proteome</keyword>
<dbReference type="InterPro" id="IPR016676">
    <property type="entry name" value="P_lipid/glycerol_AcTrfase_prd"/>
</dbReference>
<evidence type="ECO:0000256" key="1">
    <source>
        <dbReference type="SAM" id="MobiDB-lite"/>
    </source>
</evidence>